<name>A0A7E5WD07_TRINI</name>
<reference evidence="15" key="1">
    <citation type="submission" date="2025-08" db="UniProtKB">
        <authorList>
            <consortium name="RefSeq"/>
        </authorList>
    </citation>
    <scope>IDENTIFICATION</scope>
</reference>
<dbReference type="PANTHER" id="PTHR11690">
    <property type="entry name" value="AMILORIDE-SENSITIVE SODIUM CHANNEL-RELATED"/>
    <property type="match status" value="1"/>
</dbReference>
<evidence type="ECO:0000256" key="7">
    <source>
        <dbReference type="ARBA" id="ARBA00023053"/>
    </source>
</evidence>
<evidence type="ECO:0000256" key="2">
    <source>
        <dbReference type="ARBA" id="ARBA00007193"/>
    </source>
</evidence>
<comment type="subcellular location">
    <subcellularLocation>
        <location evidence="1">Membrane</location>
        <topology evidence="1">Multi-pass membrane protein</topology>
    </subcellularLocation>
</comment>
<keyword evidence="10 12" id="KW-0739">Sodium transport</keyword>
<keyword evidence="14" id="KW-1185">Reference proteome</keyword>
<dbReference type="GO" id="GO:0005886">
    <property type="term" value="C:plasma membrane"/>
    <property type="evidence" value="ECO:0007669"/>
    <property type="project" value="TreeGrafter"/>
</dbReference>
<dbReference type="GeneID" id="113501587"/>
<evidence type="ECO:0000256" key="10">
    <source>
        <dbReference type="ARBA" id="ARBA00023201"/>
    </source>
</evidence>
<keyword evidence="5 12" id="KW-0812">Transmembrane</keyword>
<sequence>MNFLKLLYHAQFHGANRLADRTSRWYFIPPMLMLLLSSIMLVIFTVNRYLSNPTYIVHMEKLIRTRSFPSVVLCPEIAFLESKMDEFLSELKYPTGMNASDFRDILPQLAAFYAPDMLYELDDLMRLEELLIYNDINVEQAGLRLTSTCEETIIRCRFGRKFLNCSEIFTMEMTGAGFCCVFNGRSLRREMQENGEGKKSKPVTNSTRWKTSHFGYSSGLMLAVNQSQLKPLNIDLYYKWIALQTSQHFVDTANNGSVLNPGCEQWIAYYTNSFNIGVEVKELSTSLRKCYLSVDGLLEYFPIYNKRYCLLECEMANTMKACKCLRTAHLQPPGATQCRAAKLRCATHAMVPYDTELCNCLSTCEVEMVYTNVASFDLNSMVKPLDSFYDDLDFDKVTIVRVFIENRKQNVRQRTSYFSYMDLFSQLGGVFNVFFGCSILTLLGFIQIGWRTMLVPFKKQ</sequence>
<keyword evidence="7" id="KW-0915">Sodium</keyword>
<evidence type="ECO:0000313" key="15">
    <source>
        <dbReference type="RefSeq" id="XP_026738603.1"/>
    </source>
</evidence>
<dbReference type="RefSeq" id="XP_026738603.1">
    <property type="nucleotide sequence ID" value="XM_026882802.1"/>
</dbReference>
<evidence type="ECO:0000256" key="4">
    <source>
        <dbReference type="ARBA" id="ARBA00022461"/>
    </source>
</evidence>
<protein>
    <submittedName>
        <fullName evidence="15">Sodium channel protein Nach-like</fullName>
    </submittedName>
</protein>
<dbReference type="Proteomes" id="UP000322000">
    <property type="component" value="Chromosome 2"/>
</dbReference>
<dbReference type="InParanoid" id="A0A7E5WD07"/>
<evidence type="ECO:0000256" key="6">
    <source>
        <dbReference type="ARBA" id="ARBA00022989"/>
    </source>
</evidence>
<evidence type="ECO:0000256" key="8">
    <source>
        <dbReference type="ARBA" id="ARBA00023065"/>
    </source>
</evidence>
<keyword evidence="8 12" id="KW-0406">Ion transport</keyword>
<dbReference type="OrthoDB" id="5874059at2759"/>
<gene>
    <name evidence="15" type="primary">LOC113501587</name>
</gene>
<evidence type="ECO:0000256" key="9">
    <source>
        <dbReference type="ARBA" id="ARBA00023136"/>
    </source>
</evidence>
<evidence type="ECO:0000313" key="14">
    <source>
        <dbReference type="Proteomes" id="UP000322000"/>
    </source>
</evidence>
<dbReference type="Gene3D" id="1.10.287.770">
    <property type="entry name" value="YojJ-like"/>
    <property type="match status" value="1"/>
</dbReference>
<keyword evidence="4 12" id="KW-0894">Sodium channel</keyword>
<evidence type="ECO:0000256" key="12">
    <source>
        <dbReference type="RuleBase" id="RU000679"/>
    </source>
</evidence>
<evidence type="ECO:0000256" key="3">
    <source>
        <dbReference type="ARBA" id="ARBA00022448"/>
    </source>
</evidence>
<dbReference type="AlphaFoldDB" id="A0A7E5WD07"/>
<feature type="transmembrane region" description="Helical" evidence="13">
    <location>
        <begin position="25"/>
        <end position="46"/>
    </location>
</feature>
<keyword evidence="11 12" id="KW-0407">Ion channel</keyword>
<feature type="transmembrane region" description="Helical" evidence="13">
    <location>
        <begin position="429"/>
        <end position="450"/>
    </location>
</feature>
<dbReference type="PANTHER" id="PTHR11690:SF300">
    <property type="entry name" value="PICKPOCKET PROTEIN 19"/>
    <property type="match status" value="1"/>
</dbReference>
<keyword evidence="6 13" id="KW-1133">Transmembrane helix</keyword>
<keyword evidence="9 13" id="KW-0472">Membrane</keyword>
<evidence type="ECO:0000256" key="13">
    <source>
        <dbReference type="SAM" id="Phobius"/>
    </source>
</evidence>
<accession>A0A7E5WD07</accession>
<dbReference type="GO" id="GO:0015280">
    <property type="term" value="F:ligand-gated sodium channel activity"/>
    <property type="evidence" value="ECO:0007669"/>
    <property type="project" value="TreeGrafter"/>
</dbReference>
<evidence type="ECO:0000256" key="5">
    <source>
        <dbReference type="ARBA" id="ARBA00022692"/>
    </source>
</evidence>
<dbReference type="Pfam" id="PF00858">
    <property type="entry name" value="ASC"/>
    <property type="match status" value="1"/>
</dbReference>
<proteinExistence type="inferred from homology"/>
<evidence type="ECO:0000256" key="11">
    <source>
        <dbReference type="ARBA" id="ARBA00023303"/>
    </source>
</evidence>
<dbReference type="Gene3D" id="2.60.470.10">
    <property type="entry name" value="Acid-sensing ion channels like domains"/>
    <property type="match status" value="1"/>
</dbReference>
<dbReference type="InterPro" id="IPR001873">
    <property type="entry name" value="ENaC"/>
</dbReference>
<keyword evidence="3 12" id="KW-0813">Transport</keyword>
<comment type="similarity">
    <text evidence="2 12">Belongs to the amiloride-sensitive sodium channel (TC 1.A.6) family.</text>
</comment>
<organism evidence="14 15">
    <name type="scientific">Trichoplusia ni</name>
    <name type="common">Cabbage looper</name>
    <dbReference type="NCBI Taxonomy" id="7111"/>
    <lineage>
        <taxon>Eukaryota</taxon>
        <taxon>Metazoa</taxon>
        <taxon>Ecdysozoa</taxon>
        <taxon>Arthropoda</taxon>
        <taxon>Hexapoda</taxon>
        <taxon>Insecta</taxon>
        <taxon>Pterygota</taxon>
        <taxon>Neoptera</taxon>
        <taxon>Endopterygota</taxon>
        <taxon>Lepidoptera</taxon>
        <taxon>Glossata</taxon>
        <taxon>Ditrysia</taxon>
        <taxon>Noctuoidea</taxon>
        <taxon>Noctuidae</taxon>
        <taxon>Plusiinae</taxon>
        <taxon>Trichoplusia</taxon>
    </lineage>
</organism>
<evidence type="ECO:0000256" key="1">
    <source>
        <dbReference type="ARBA" id="ARBA00004141"/>
    </source>
</evidence>
<dbReference type="KEGG" id="tnl:113501587"/>